<dbReference type="InterPro" id="IPR047140">
    <property type="entry name" value="LabA"/>
</dbReference>
<dbReference type="PANTHER" id="PTHR35458:SF2">
    <property type="entry name" value="SLR0755 PROTEIN"/>
    <property type="match status" value="1"/>
</dbReference>
<dbReference type="EMBL" id="QWGB01000014">
    <property type="protein sequence ID" value="RIJ20591.1"/>
    <property type="molecule type" value="Genomic_DNA"/>
</dbReference>
<keyword evidence="3" id="KW-1185">Reference proteome</keyword>
<dbReference type="CDD" id="cd10911">
    <property type="entry name" value="PIN_LabA"/>
    <property type="match status" value="1"/>
</dbReference>
<proteinExistence type="predicted"/>
<dbReference type="RefSeq" id="WP_119380908.1">
    <property type="nucleotide sequence ID" value="NZ_QWGB01000014.1"/>
</dbReference>
<reference evidence="2 3" key="1">
    <citation type="submission" date="2018-08" db="EMBL/GenBank/DDBJ databases">
        <title>Henriciella mobilis sp. nov., isolated from seawater.</title>
        <authorList>
            <person name="Cheng H."/>
            <person name="Wu Y.-H."/>
            <person name="Xu X.-W."/>
            <person name="Guo L.-L."/>
        </authorList>
    </citation>
    <scope>NUCLEOTIDE SEQUENCE [LARGE SCALE GENOMIC DNA]</scope>
    <source>
        <strain evidence="2 3">CCUG66934</strain>
    </source>
</reference>
<evidence type="ECO:0000313" key="2">
    <source>
        <dbReference type="EMBL" id="RIJ20591.1"/>
    </source>
</evidence>
<dbReference type="Proteomes" id="UP000265431">
    <property type="component" value="Unassembled WGS sequence"/>
</dbReference>
<dbReference type="PANTHER" id="PTHR35458">
    <property type="entry name" value="SLR0755 PROTEIN"/>
    <property type="match status" value="1"/>
</dbReference>
<protein>
    <submittedName>
        <fullName evidence="2">NYN domain-containing protein</fullName>
    </submittedName>
</protein>
<dbReference type="Pfam" id="PF01936">
    <property type="entry name" value="NYN"/>
    <property type="match status" value="1"/>
</dbReference>
<dbReference type="InterPro" id="IPR021139">
    <property type="entry name" value="NYN"/>
</dbReference>
<dbReference type="GO" id="GO:0004540">
    <property type="term" value="F:RNA nuclease activity"/>
    <property type="evidence" value="ECO:0007669"/>
    <property type="project" value="InterPro"/>
</dbReference>
<accession>A0A399QQ26</accession>
<evidence type="ECO:0000313" key="3">
    <source>
        <dbReference type="Proteomes" id="UP000265431"/>
    </source>
</evidence>
<sequence>MAFYKDERLMLFIDGASLYTTARSLEIEIDFRKLLAEFRNRGRLLRANYYTTIVDGEDYSPVRPLVDWLSYNGYNVIHKAAREFTDREGRRRVRGNMNVEIAVDMMAAASTVDHIVLFAGDSDFRRLVEMAKAQGCRITVVSSAKTQPQTIGDELRREADVFIDLEDLSDLIGRPRSGTSERSVAYSDDADD</sequence>
<dbReference type="Gene3D" id="3.40.50.1010">
    <property type="entry name" value="5'-nuclease"/>
    <property type="match status" value="1"/>
</dbReference>
<dbReference type="AlphaFoldDB" id="A0A399QQ26"/>
<dbReference type="OrthoDB" id="9794137at2"/>
<name>A0A399QQ26_9PROT</name>
<evidence type="ECO:0000259" key="1">
    <source>
        <dbReference type="Pfam" id="PF01936"/>
    </source>
</evidence>
<gene>
    <name evidence="2" type="ORF">D1224_15920</name>
</gene>
<comment type="caution">
    <text evidence="2">The sequence shown here is derived from an EMBL/GenBank/DDBJ whole genome shotgun (WGS) entry which is preliminary data.</text>
</comment>
<feature type="domain" description="NYN" evidence="1">
    <location>
        <begin position="8"/>
        <end position="166"/>
    </location>
</feature>
<organism evidence="2 3">
    <name type="scientific">Henriciella barbarensis</name>
    <dbReference type="NCBI Taxonomy" id="86342"/>
    <lineage>
        <taxon>Bacteria</taxon>
        <taxon>Pseudomonadati</taxon>
        <taxon>Pseudomonadota</taxon>
        <taxon>Alphaproteobacteria</taxon>
        <taxon>Hyphomonadales</taxon>
        <taxon>Hyphomonadaceae</taxon>
        <taxon>Henriciella</taxon>
    </lineage>
</organism>